<dbReference type="AlphaFoldDB" id="A0A2V2MRJ3"/>
<dbReference type="Pfam" id="PF13207">
    <property type="entry name" value="AAA_17"/>
    <property type="match status" value="1"/>
</dbReference>
<dbReference type="GO" id="GO:0005524">
    <property type="term" value="F:ATP binding"/>
    <property type="evidence" value="ECO:0007669"/>
    <property type="project" value="UniProtKB-UniRule"/>
</dbReference>
<dbReference type="InterPro" id="IPR027417">
    <property type="entry name" value="P-loop_NTPase"/>
</dbReference>
<dbReference type="Gene3D" id="3.40.50.300">
    <property type="entry name" value="P-loop containing nucleotide triphosphate hydrolases"/>
    <property type="match status" value="1"/>
</dbReference>
<gene>
    <name evidence="4" type="ORF">DLD82_15090</name>
</gene>
<accession>A0A2V2MRJ3</accession>
<keyword evidence="1 3" id="KW-0547">Nucleotide-binding</keyword>
<dbReference type="GO" id="GO:0016301">
    <property type="term" value="F:kinase activity"/>
    <property type="evidence" value="ECO:0007669"/>
    <property type="project" value="UniProtKB-KW"/>
</dbReference>
<dbReference type="Proteomes" id="UP000245934">
    <property type="component" value="Unassembled WGS sequence"/>
</dbReference>
<keyword evidence="4" id="KW-0418">Kinase</keyword>
<dbReference type="PANTHER" id="PTHR41930:SF1">
    <property type="entry name" value="DEPHOSPHO-COA KINASE"/>
    <property type="match status" value="1"/>
</dbReference>
<dbReference type="EMBL" id="QGMZ01000039">
    <property type="protein sequence ID" value="PWR70854.1"/>
    <property type="molecule type" value="Genomic_DNA"/>
</dbReference>
<evidence type="ECO:0000256" key="3">
    <source>
        <dbReference type="HAMAP-Rule" id="MF_01111"/>
    </source>
</evidence>
<dbReference type="InterPro" id="IPR022970">
    <property type="entry name" value="NTP_hydrolase-rel"/>
</dbReference>
<dbReference type="HAMAP" id="MF_01111">
    <property type="entry name" value="UPF0200"/>
    <property type="match status" value="1"/>
</dbReference>
<comment type="similarity">
    <text evidence="3">Belongs to the UPF0200 family.</text>
</comment>
<name>A0A2V2MRJ3_9EURY</name>
<keyword evidence="2 3" id="KW-0067">ATP-binding</keyword>
<sequence>MKVIAVVGMPGSGKGEFSTVAQELGIPVVVMGDVIRAEVSNQGLPPTDESMGIVARKLREQYGMAAIAHVCVPTIQRQREKVILVDGVRGDAEVTEFSQAFPEFSLISIEAPFETRFARLSERGRSDDLMNISELIARDERECSFGLGKAMGLASVRIDNNGTREEFRDKVREYLTRMREGA</sequence>
<comment type="caution">
    <text evidence="4">The sequence shown here is derived from an EMBL/GenBank/DDBJ whole genome shotgun (WGS) entry which is preliminary data.</text>
</comment>
<evidence type="ECO:0000313" key="4">
    <source>
        <dbReference type="EMBL" id="PWR70854.1"/>
    </source>
</evidence>
<dbReference type="GeneID" id="97608220"/>
<feature type="binding site" evidence="3">
    <location>
        <begin position="8"/>
        <end position="15"/>
    </location>
    <ligand>
        <name>ATP</name>
        <dbReference type="ChEBI" id="CHEBI:30616"/>
    </ligand>
</feature>
<keyword evidence="4" id="KW-0808">Transferase</keyword>
<proteinExistence type="inferred from homology"/>
<dbReference type="RefSeq" id="WP_109941989.1">
    <property type="nucleotide sequence ID" value="NZ_CP176366.1"/>
</dbReference>
<dbReference type="SUPFAM" id="SSF52540">
    <property type="entry name" value="P-loop containing nucleoside triphosphate hydrolases"/>
    <property type="match status" value="1"/>
</dbReference>
<reference evidence="4 5" key="1">
    <citation type="submission" date="2018-05" db="EMBL/GenBank/DDBJ databases">
        <title>Draft genome of Methanospirillum stamsii Pt1.</title>
        <authorList>
            <person name="Dueholm M.S."/>
            <person name="Nielsen P.H."/>
            <person name="Bakmann L.F."/>
            <person name="Otzen D.E."/>
        </authorList>
    </citation>
    <scope>NUCLEOTIDE SEQUENCE [LARGE SCALE GENOMIC DNA]</scope>
    <source>
        <strain evidence="4 5">Pt1</strain>
    </source>
</reference>
<evidence type="ECO:0000313" key="5">
    <source>
        <dbReference type="Proteomes" id="UP000245934"/>
    </source>
</evidence>
<dbReference type="OrthoDB" id="85381at2157"/>
<dbReference type="PANTHER" id="PTHR41930">
    <property type="entry name" value="UPF0200 PROTEIN MJ1399"/>
    <property type="match status" value="1"/>
</dbReference>
<organism evidence="4 5">
    <name type="scientific">Methanospirillum stamsii</name>
    <dbReference type="NCBI Taxonomy" id="1277351"/>
    <lineage>
        <taxon>Archaea</taxon>
        <taxon>Methanobacteriati</taxon>
        <taxon>Methanobacteriota</taxon>
        <taxon>Stenosarchaea group</taxon>
        <taxon>Methanomicrobia</taxon>
        <taxon>Methanomicrobiales</taxon>
        <taxon>Methanospirillaceae</taxon>
        <taxon>Methanospirillum</taxon>
    </lineage>
</organism>
<protein>
    <recommendedName>
        <fullName evidence="3">UPF0200 protein DLD82_15090</fullName>
    </recommendedName>
</protein>
<evidence type="ECO:0000256" key="2">
    <source>
        <dbReference type="ARBA" id="ARBA00022840"/>
    </source>
</evidence>
<evidence type="ECO:0000256" key="1">
    <source>
        <dbReference type="ARBA" id="ARBA00022741"/>
    </source>
</evidence>
<keyword evidence="5" id="KW-1185">Reference proteome</keyword>